<geneLocation type="plasmid" evidence="2 3">
    <name>p6</name>
</geneLocation>
<evidence type="ECO:0000256" key="1">
    <source>
        <dbReference type="SAM" id="MobiDB-lite"/>
    </source>
</evidence>
<dbReference type="Proteomes" id="UP000465062">
    <property type="component" value="Plasmid p6"/>
</dbReference>
<sequence length="105" mass="12377">MKFPVWFTIKYFVDSVNPMDQKIKGHRFSAANEAAVVQKFRENKWSPDNISFLEVNGVAITPDRREKFFQWLFEITEKVREENEARKEADKESKENDHRGGGKPE</sequence>
<gene>
    <name evidence="2" type="ORF">FHE72_23680</name>
</gene>
<reference evidence="2 3" key="1">
    <citation type="submission" date="2019-06" db="EMBL/GenBank/DDBJ databases">
        <title>An operon consisting of a P-type ATPase gene and a transcriptional regular gene given the different cadmium resistance in Bacillus vietamensis 151-6 and Bacillus marisflavi 151-25.</title>
        <authorList>
            <person name="Yu X."/>
        </authorList>
    </citation>
    <scope>NUCLEOTIDE SEQUENCE [LARGE SCALE GENOMIC DNA]</scope>
    <source>
        <strain evidence="2 3">151-6</strain>
        <plasmid evidence="2 3">p6</plasmid>
    </source>
</reference>
<evidence type="ECO:0000313" key="2">
    <source>
        <dbReference type="EMBL" id="QHE63995.1"/>
    </source>
</evidence>
<dbReference type="RefSeq" id="WP_159363418.1">
    <property type="nucleotide sequence ID" value="NZ_CP047395.1"/>
</dbReference>
<accession>A0A6I6ULV3</accession>
<dbReference type="EMBL" id="CP047395">
    <property type="protein sequence ID" value="QHE63995.1"/>
    <property type="molecule type" value="Genomic_DNA"/>
</dbReference>
<feature type="region of interest" description="Disordered" evidence="1">
    <location>
        <begin position="81"/>
        <end position="105"/>
    </location>
</feature>
<dbReference type="KEGG" id="bvq:FHE72_23680"/>
<name>A0A6I6ULV3_9BACI</name>
<protein>
    <submittedName>
        <fullName evidence="2">Uncharacterized protein</fullName>
    </submittedName>
</protein>
<organism evidence="2 3">
    <name type="scientific">Rossellomorea vietnamensis</name>
    <dbReference type="NCBI Taxonomy" id="218284"/>
    <lineage>
        <taxon>Bacteria</taxon>
        <taxon>Bacillati</taxon>
        <taxon>Bacillota</taxon>
        <taxon>Bacilli</taxon>
        <taxon>Bacillales</taxon>
        <taxon>Bacillaceae</taxon>
        <taxon>Rossellomorea</taxon>
    </lineage>
</organism>
<proteinExistence type="predicted"/>
<dbReference type="AlphaFoldDB" id="A0A6I6ULV3"/>
<evidence type="ECO:0000313" key="3">
    <source>
        <dbReference type="Proteomes" id="UP000465062"/>
    </source>
</evidence>
<keyword evidence="2" id="KW-0614">Plasmid</keyword>